<dbReference type="STRING" id="578462.A0A0L0SL03"/>
<accession>A0A0L0SL03</accession>
<dbReference type="InterPro" id="IPR051164">
    <property type="entry name" value="NmrA-like_oxidored"/>
</dbReference>
<evidence type="ECO:0000256" key="1">
    <source>
        <dbReference type="ARBA" id="ARBA00006328"/>
    </source>
</evidence>
<evidence type="ECO:0000259" key="4">
    <source>
        <dbReference type="Pfam" id="PF05368"/>
    </source>
</evidence>
<dbReference type="GO" id="GO:0016491">
    <property type="term" value="F:oxidoreductase activity"/>
    <property type="evidence" value="ECO:0007669"/>
    <property type="project" value="UniProtKB-KW"/>
</dbReference>
<dbReference type="VEuPathDB" id="FungiDB:AMAG_08393"/>
<keyword evidence="3" id="KW-0560">Oxidoreductase</keyword>
<reference evidence="5 6" key="1">
    <citation type="submission" date="2009-11" db="EMBL/GenBank/DDBJ databases">
        <title>Annotation of Allomyces macrogynus ATCC 38327.</title>
        <authorList>
            <consortium name="The Broad Institute Genome Sequencing Platform"/>
            <person name="Russ C."/>
            <person name="Cuomo C."/>
            <person name="Burger G."/>
            <person name="Gray M.W."/>
            <person name="Holland P.W.H."/>
            <person name="King N."/>
            <person name="Lang F.B.F."/>
            <person name="Roger A.J."/>
            <person name="Ruiz-Trillo I."/>
            <person name="Young S.K."/>
            <person name="Zeng Q."/>
            <person name="Gargeya S."/>
            <person name="Fitzgerald M."/>
            <person name="Haas B."/>
            <person name="Abouelleil A."/>
            <person name="Alvarado L."/>
            <person name="Arachchi H.M."/>
            <person name="Berlin A."/>
            <person name="Chapman S.B."/>
            <person name="Gearin G."/>
            <person name="Goldberg J."/>
            <person name="Griggs A."/>
            <person name="Gujja S."/>
            <person name="Hansen M."/>
            <person name="Heiman D."/>
            <person name="Howarth C."/>
            <person name="Larimer J."/>
            <person name="Lui A."/>
            <person name="MacDonald P.J.P."/>
            <person name="McCowen C."/>
            <person name="Montmayeur A."/>
            <person name="Murphy C."/>
            <person name="Neiman D."/>
            <person name="Pearson M."/>
            <person name="Priest M."/>
            <person name="Roberts A."/>
            <person name="Saif S."/>
            <person name="Shea T."/>
            <person name="Sisk P."/>
            <person name="Stolte C."/>
            <person name="Sykes S."/>
            <person name="Wortman J."/>
            <person name="Nusbaum C."/>
            <person name="Birren B."/>
        </authorList>
    </citation>
    <scope>NUCLEOTIDE SEQUENCE [LARGE SCALE GENOMIC DNA]</scope>
    <source>
        <strain evidence="5 6">ATCC 38327</strain>
    </source>
</reference>
<keyword evidence="6" id="KW-1185">Reference proteome</keyword>
<evidence type="ECO:0000256" key="2">
    <source>
        <dbReference type="ARBA" id="ARBA00022857"/>
    </source>
</evidence>
<evidence type="ECO:0000256" key="3">
    <source>
        <dbReference type="ARBA" id="ARBA00023002"/>
    </source>
</evidence>
<proteinExistence type="inferred from homology"/>
<feature type="domain" description="NmrA-like" evidence="4">
    <location>
        <begin position="41"/>
        <end position="341"/>
    </location>
</feature>
<dbReference type="AlphaFoldDB" id="A0A0L0SL03"/>
<dbReference type="PANTHER" id="PTHR42748">
    <property type="entry name" value="NITROGEN METABOLITE REPRESSION PROTEIN NMRA FAMILY MEMBER"/>
    <property type="match status" value="1"/>
</dbReference>
<dbReference type="PANTHER" id="PTHR42748:SF30">
    <property type="entry name" value="NMRA-LIKE DOMAIN-CONTAINING PROTEIN"/>
    <property type="match status" value="1"/>
</dbReference>
<dbReference type="SUPFAM" id="SSF51735">
    <property type="entry name" value="NAD(P)-binding Rossmann-fold domains"/>
    <property type="match status" value="1"/>
</dbReference>
<reference evidence="6" key="2">
    <citation type="submission" date="2009-11" db="EMBL/GenBank/DDBJ databases">
        <title>The Genome Sequence of Allomyces macrogynus strain ATCC 38327.</title>
        <authorList>
            <consortium name="The Broad Institute Genome Sequencing Platform"/>
            <person name="Russ C."/>
            <person name="Cuomo C."/>
            <person name="Shea T."/>
            <person name="Young S.K."/>
            <person name="Zeng Q."/>
            <person name="Koehrsen M."/>
            <person name="Haas B."/>
            <person name="Borodovsky M."/>
            <person name="Guigo R."/>
            <person name="Alvarado L."/>
            <person name="Berlin A."/>
            <person name="Borenstein D."/>
            <person name="Chen Z."/>
            <person name="Engels R."/>
            <person name="Freedman E."/>
            <person name="Gellesch M."/>
            <person name="Goldberg J."/>
            <person name="Griggs A."/>
            <person name="Gujja S."/>
            <person name="Heiman D."/>
            <person name="Hepburn T."/>
            <person name="Howarth C."/>
            <person name="Jen D."/>
            <person name="Larson L."/>
            <person name="Lewis B."/>
            <person name="Mehta T."/>
            <person name="Park D."/>
            <person name="Pearson M."/>
            <person name="Roberts A."/>
            <person name="Saif S."/>
            <person name="Shenoy N."/>
            <person name="Sisk P."/>
            <person name="Stolte C."/>
            <person name="Sykes S."/>
            <person name="Walk T."/>
            <person name="White J."/>
            <person name="Yandava C."/>
            <person name="Burger G."/>
            <person name="Gray M.W."/>
            <person name="Holland P.W.H."/>
            <person name="King N."/>
            <person name="Lang F.B.F."/>
            <person name="Roger A.J."/>
            <person name="Ruiz-Trillo I."/>
            <person name="Lander E."/>
            <person name="Nusbaum C."/>
        </authorList>
    </citation>
    <scope>NUCLEOTIDE SEQUENCE [LARGE SCALE GENOMIC DNA]</scope>
    <source>
        <strain evidence="6">ATCC 38327</strain>
    </source>
</reference>
<dbReference type="InterPro" id="IPR008030">
    <property type="entry name" value="NmrA-like"/>
</dbReference>
<dbReference type="Proteomes" id="UP000054350">
    <property type="component" value="Unassembled WGS sequence"/>
</dbReference>
<comment type="similarity">
    <text evidence="1">Belongs to the NmrA-type oxidoreductase family.</text>
</comment>
<dbReference type="Pfam" id="PF05368">
    <property type="entry name" value="NmrA"/>
    <property type="match status" value="1"/>
</dbReference>
<dbReference type="OrthoDB" id="3358371at2759"/>
<name>A0A0L0SL03_ALLM3</name>
<dbReference type="OMA" id="FMENTVA"/>
<dbReference type="Gene3D" id="3.40.50.720">
    <property type="entry name" value="NAD(P)-binding Rossmann-like Domain"/>
    <property type="match status" value="1"/>
</dbReference>
<evidence type="ECO:0000313" key="6">
    <source>
        <dbReference type="Proteomes" id="UP000054350"/>
    </source>
</evidence>
<dbReference type="GO" id="GO:0005634">
    <property type="term" value="C:nucleus"/>
    <property type="evidence" value="ECO:0007669"/>
    <property type="project" value="TreeGrafter"/>
</dbReference>
<dbReference type="Gene3D" id="3.90.25.10">
    <property type="entry name" value="UDP-galactose 4-epimerase, domain 1"/>
    <property type="match status" value="1"/>
</dbReference>
<keyword evidence="2" id="KW-0521">NADP</keyword>
<dbReference type="EMBL" id="GG745341">
    <property type="protein sequence ID" value="KNE63246.1"/>
    <property type="molecule type" value="Genomic_DNA"/>
</dbReference>
<sequence length="351" mass="38405">MPTSSGRFHAAQLAAAAAANMDPAMAAFEAANPGAMHDGPKPVIAVVGATGVQGGSVVSTLMRTGQWTVRALTRDPRSDRARELAGKGIDVIKCDIDLREDLEAAFDGADAVFAMTNFWDMITLARGDINFEYRQGKLMVDVAKAKGVKHLIWSSLPNVHDISHGNLTCIPSTNKARVEAYIRSINLPSTFVYIGMYMASLQSQFAPKRLADGSYEWSTPIRGDVPIPLADPENDLGVLVYELLAQEPQGKRVPLFSAYLTLNDVAAAFCDVTGLRATYRHAPLTLEVRQAAKERNPVQCSLHGMLDFINEYGYYGGMDEEKDADGLWSPVPLEWTSYTDFLRKSTLRLES</sequence>
<dbReference type="InterPro" id="IPR036291">
    <property type="entry name" value="NAD(P)-bd_dom_sf"/>
</dbReference>
<dbReference type="CDD" id="cd05251">
    <property type="entry name" value="NmrA_like_SDR_a"/>
    <property type="match status" value="1"/>
</dbReference>
<gene>
    <name evidence="5" type="ORF">AMAG_08393</name>
</gene>
<organism evidence="5 6">
    <name type="scientific">Allomyces macrogynus (strain ATCC 38327)</name>
    <name type="common">Allomyces javanicus var. macrogynus</name>
    <dbReference type="NCBI Taxonomy" id="578462"/>
    <lineage>
        <taxon>Eukaryota</taxon>
        <taxon>Fungi</taxon>
        <taxon>Fungi incertae sedis</taxon>
        <taxon>Blastocladiomycota</taxon>
        <taxon>Blastocladiomycetes</taxon>
        <taxon>Blastocladiales</taxon>
        <taxon>Blastocladiaceae</taxon>
        <taxon>Allomyces</taxon>
    </lineage>
</organism>
<evidence type="ECO:0000313" key="5">
    <source>
        <dbReference type="EMBL" id="KNE63246.1"/>
    </source>
</evidence>
<dbReference type="eggNOG" id="ENOG502QQEA">
    <property type="taxonomic scope" value="Eukaryota"/>
</dbReference>
<protein>
    <recommendedName>
        <fullName evidence="4">NmrA-like domain-containing protein</fullName>
    </recommendedName>
</protein>